<keyword evidence="4" id="KW-0472">Membrane</keyword>
<protein>
    <recommendedName>
        <fullName evidence="5">Aconitase/3-isopropylmalate dehydratase large subunit alpha/beta/alpha domain-containing protein</fullName>
    </recommendedName>
</protein>
<dbReference type="InterPro" id="IPR036008">
    <property type="entry name" value="Aconitase_4Fe-4S_dom"/>
</dbReference>
<comment type="caution">
    <text evidence="6">The sequence shown here is derived from an EMBL/GenBank/DDBJ whole genome shotgun (WGS) entry which is preliminary data.</text>
</comment>
<dbReference type="SUPFAM" id="SSF53732">
    <property type="entry name" value="Aconitase iron-sulfur domain"/>
    <property type="match status" value="1"/>
</dbReference>
<evidence type="ECO:0000256" key="1">
    <source>
        <dbReference type="ARBA" id="ARBA00022723"/>
    </source>
</evidence>
<dbReference type="InterPro" id="IPR015931">
    <property type="entry name" value="Acnase/IPM_dHydase_lsu_aba_1/3"/>
</dbReference>
<evidence type="ECO:0000313" key="7">
    <source>
        <dbReference type="Proteomes" id="UP000245207"/>
    </source>
</evidence>
<keyword evidence="4" id="KW-0812">Transmembrane</keyword>
<dbReference type="GO" id="GO:0046872">
    <property type="term" value="F:metal ion binding"/>
    <property type="evidence" value="ECO:0007669"/>
    <property type="project" value="UniProtKB-KW"/>
</dbReference>
<evidence type="ECO:0000256" key="4">
    <source>
        <dbReference type="SAM" id="Phobius"/>
    </source>
</evidence>
<dbReference type="InterPro" id="IPR001030">
    <property type="entry name" value="Acoase/IPM_deHydtase_lsu_aba"/>
</dbReference>
<dbReference type="STRING" id="35608.A0A2U1MKF4"/>
<keyword evidence="4" id="KW-1133">Transmembrane helix</keyword>
<evidence type="ECO:0000256" key="3">
    <source>
        <dbReference type="ARBA" id="ARBA00023014"/>
    </source>
</evidence>
<feature type="domain" description="Aconitase/3-isopropylmalate dehydratase large subunit alpha/beta/alpha" evidence="5">
    <location>
        <begin position="73"/>
        <end position="108"/>
    </location>
</feature>
<dbReference type="PANTHER" id="PTHR11670">
    <property type="entry name" value="ACONITASE/IRON-RESPONSIVE ELEMENT FAMILY MEMBER"/>
    <property type="match status" value="1"/>
</dbReference>
<dbReference type="EMBL" id="PKPP01005028">
    <property type="protein sequence ID" value="PWA61745.1"/>
    <property type="molecule type" value="Genomic_DNA"/>
</dbReference>
<accession>A0A2U1MKF4</accession>
<evidence type="ECO:0000256" key="2">
    <source>
        <dbReference type="ARBA" id="ARBA00023004"/>
    </source>
</evidence>
<keyword evidence="2" id="KW-0408">Iron</keyword>
<dbReference type="Gene3D" id="3.30.499.10">
    <property type="entry name" value="Aconitase, domain 3"/>
    <property type="match status" value="2"/>
</dbReference>
<organism evidence="6 7">
    <name type="scientific">Artemisia annua</name>
    <name type="common">Sweet wormwood</name>
    <dbReference type="NCBI Taxonomy" id="35608"/>
    <lineage>
        <taxon>Eukaryota</taxon>
        <taxon>Viridiplantae</taxon>
        <taxon>Streptophyta</taxon>
        <taxon>Embryophyta</taxon>
        <taxon>Tracheophyta</taxon>
        <taxon>Spermatophyta</taxon>
        <taxon>Magnoliopsida</taxon>
        <taxon>eudicotyledons</taxon>
        <taxon>Gunneridae</taxon>
        <taxon>Pentapetalae</taxon>
        <taxon>asterids</taxon>
        <taxon>campanulids</taxon>
        <taxon>Asterales</taxon>
        <taxon>Asteraceae</taxon>
        <taxon>Asteroideae</taxon>
        <taxon>Anthemideae</taxon>
        <taxon>Artemisiinae</taxon>
        <taxon>Artemisia</taxon>
    </lineage>
</organism>
<dbReference type="GO" id="GO:0051536">
    <property type="term" value="F:iron-sulfur cluster binding"/>
    <property type="evidence" value="ECO:0007669"/>
    <property type="project" value="UniProtKB-KW"/>
</dbReference>
<reference evidence="6 7" key="1">
    <citation type="journal article" date="2018" name="Mol. Plant">
        <title>The genome of Artemisia annua provides insight into the evolution of Asteraceae family and artemisinin biosynthesis.</title>
        <authorList>
            <person name="Shen Q."/>
            <person name="Zhang L."/>
            <person name="Liao Z."/>
            <person name="Wang S."/>
            <person name="Yan T."/>
            <person name="Shi P."/>
            <person name="Liu M."/>
            <person name="Fu X."/>
            <person name="Pan Q."/>
            <person name="Wang Y."/>
            <person name="Lv Z."/>
            <person name="Lu X."/>
            <person name="Zhang F."/>
            <person name="Jiang W."/>
            <person name="Ma Y."/>
            <person name="Chen M."/>
            <person name="Hao X."/>
            <person name="Li L."/>
            <person name="Tang Y."/>
            <person name="Lv G."/>
            <person name="Zhou Y."/>
            <person name="Sun X."/>
            <person name="Brodelius P.E."/>
            <person name="Rose J.K.C."/>
            <person name="Tang K."/>
        </authorList>
    </citation>
    <scope>NUCLEOTIDE SEQUENCE [LARGE SCALE GENOMIC DNA]</scope>
    <source>
        <strain evidence="7">cv. Huhao1</strain>
        <tissue evidence="6">Leaf</tissue>
    </source>
</reference>
<evidence type="ECO:0000313" key="6">
    <source>
        <dbReference type="EMBL" id="PWA61745.1"/>
    </source>
</evidence>
<dbReference type="OrthoDB" id="1712873at2759"/>
<proteinExistence type="predicted"/>
<dbReference type="Pfam" id="PF00330">
    <property type="entry name" value="Aconitase"/>
    <property type="match status" value="1"/>
</dbReference>
<feature type="transmembrane region" description="Helical" evidence="4">
    <location>
        <begin position="56"/>
        <end position="76"/>
    </location>
</feature>
<keyword evidence="1" id="KW-0479">Metal-binding</keyword>
<name>A0A2U1MKF4_ARTAN</name>
<dbReference type="AlphaFoldDB" id="A0A2U1MKF4"/>
<keyword evidence="3" id="KW-0411">Iron-sulfur</keyword>
<dbReference type="Proteomes" id="UP000245207">
    <property type="component" value="Unassembled WGS sequence"/>
</dbReference>
<gene>
    <name evidence="6" type="ORF">CTI12_AA355980</name>
</gene>
<evidence type="ECO:0000259" key="5">
    <source>
        <dbReference type="Pfam" id="PF00330"/>
    </source>
</evidence>
<dbReference type="InterPro" id="IPR006249">
    <property type="entry name" value="Aconitase/IRP2"/>
</dbReference>
<keyword evidence="7" id="KW-1185">Reference proteome</keyword>
<sequence length="110" mass="12329">MLEAYLRANNMFVDYNEPQQERVYSSYLDLDLSEVEHCISGPKSYQFSSHLCATDLVIDFIDLLVTFAYIIASAVLSGNRNFEGRVHALTRANYLASPLLVVAYAITGTI</sequence>